<dbReference type="Pfam" id="PF08448">
    <property type="entry name" value="PAS_4"/>
    <property type="match status" value="1"/>
</dbReference>
<dbReference type="Proteomes" id="UP000001402">
    <property type="component" value="Chromosome"/>
</dbReference>
<comment type="catalytic activity">
    <reaction evidence="1">
        <text>ATP + protein L-histidine = ADP + protein N-phospho-L-histidine.</text>
        <dbReference type="EC" id="2.7.13.3"/>
    </reaction>
</comment>
<dbReference type="OrthoDB" id="7297573at2"/>
<evidence type="ECO:0000256" key="2">
    <source>
        <dbReference type="ARBA" id="ARBA00012438"/>
    </source>
</evidence>
<dbReference type="STRING" id="652103.Rpdx1_4717"/>
<evidence type="ECO:0000256" key="3">
    <source>
        <dbReference type="ARBA" id="ARBA00022553"/>
    </source>
</evidence>
<evidence type="ECO:0000313" key="9">
    <source>
        <dbReference type="EMBL" id="ADU46264.1"/>
    </source>
</evidence>
<gene>
    <name evidence="9" type="ordered locus">Rpdx1_4717</name>
</gene>
<dbReference type="InterPro" id="IPR013656">
    <property type="entry name" value="PAS_4"/>
</dbReference>
<reference evidence="9" key="1">
    <citation type="submission" date="2010-12" db="EMBL/GenBank/DDBJ databases">
        <title>Complete sequence of Rhodopseudomonas palustris DX-1.</title>
        <authorList>
            <consortium name="US DOE Joint Genome Institute"/>
            <person name="Lucas S."/>
            <person name="Copeland A."/>
            <person name="Lapidus A."/>
            <person name="Cheng J.-F."/>
            <person name="Goodwin L."/>
            <person name="Pitluck S."/>
            <person name="Misra M."/>
            <person name="Chertkov O."/>
            <person name="Detter J.C."/>
            <person name="Han C."/>
            <person name="Tapia R."/>
            <person name="Land M."/>
            <person name="Hauser L."/>
            <person name="Kyrpides N."/>
            <person name="Ivanova N."/>
            <person name="Ovchinnikova G."/>
            <person name="Logan B."/>
            <person name="Oda Y."/>
            <person name="Harwood C."/>
            <person name="Woyke T."/>
        </authorList>
    </citation>
    <scope>NUCLEOTIDE SEQUENCE [LARGE SCALE GENOMIC DNA]</scope>
    <source>
        <strain evidence="9">DX-1</strain>
    </source>
</reference>
<dbReference type="SUPFAM" id="SSF55785">
    <property type="entry name" value="PYP-like sensor domain (PAS domain)"/>
    <property type="match status" value="1"/>
</dbReference>
<evidence type="ECO:0000256" key="6">
    <source>
        <dbReference type="ARBA" id="ARBA00022777"/>
    </source>
</evidence>
<evidence type="ECO:0000256" key="4">
    <source>
        <dbReference type="ARBA" id="ARBA00022679"/>
    </source>
</evidence>
<dbReference type="HOGENOM" id="CLU_000445_114_57_5"/>
<dbReference type="Gene3D" id="3.30.450.20">
    <property type="entry name" value="PAS domain"/>
    <property type="match status" value="1"/>
</dbReference>
<evidence type="ECO:0000313" key="10">
    <source>
        <dbReference type="Proteomes" id="UP000001402"/>
    </source>
</evidence>
<feature type="domain" description="Signal transduction histidine kinase HWE region" evidence="8">
    <location>
        <begin position="144"/>
        <end position="225"/>
    </location>
</feature>
<keyword evidence="6 9" id="KW-0418">Kinase</keyword>
<accession>E6VD81</accession>
<dbReference type="KEGG" id="rpx:Rpdx1_4717"/>
<proteinExistence type="predicted"/>
<dbReference type="Gene3D" id="3.30.565.10">
    <property type="entry name" value="Histidine kinase-like ATPase, C-terminal domain"/>
    <property type="match status" value="1"/>
</dbReference>
<dbReference type="AlphaFoldDB" id="E6VD81"/>
<dbReference type="eggNOG" id="COG3920">
    <property type="taxonomic scope" value="Bacteria"/>
</dbReference>
<dbReference type="InterPro" id="IPR035965">
    <property type="entry name" value="PAS-like_dom_sf"/>
</dbReference>
<protein>
    <recommendedName>
        <fullName evidence="2">histidine kinase</fullName>
        <ecNumber evidence="2">2.7.13.3</ecNumber>
    </recommendedName>
</protein>
<evidence type="ECO:0000259" key="8">
    <source>
        <dbReference type="SMART" id="SM00911"/>
    </source>
</evidence>
<dbReference type="PANTHER" id="PTHR41523">
    <property type="entry name" value="TWO-COMPONENT SYSTEM SENSOR PROTEIN"/>
    <property type="match status" value="1"/>
</dbReference>
<keyword evidence="5" id="KW-0547">Nucleotide-binding</keyword>
<dbReference type="SMART" id="SM00911">
    <property type="entry name" value="HWE_HK"/>
    <property type="match status" value="1"/>
</dbReference>
<dbReference type="InterPro" id="IPR036890">
    <property type="entry name" value="HATPase_C_sf"/>
</dbReference>
<keyword evidence="3" id="KW-0597">Phosphoprotein</keyword>
<keyword evidence="4" id="KW-0808">Transferase</keyword>
<name>E6VD81_RHOPX</name>
<organism evidence="9 10">
    <name type="scientific">Rhodopseudomonas palustris (strain DX-1)</name>
    <dbReference type="NCBI Taxonomy" id="652103"/>
    <lineage>
        <taxon>Bacteria</taxon>
        <taxon>Pseudomonadati</taxon>
        <taxon>Pseudomonadota</taxon>
        <taxon>Alphaproteobacteria</taxon>
        <taxon>Hyphomicrobiales</taxon>
        <taxon>Nitrobacteraceae</taxon>
        <taxon>Rhodopseudomonas</taxon>
    </lineage>
</organism>
<dbReference type="GO" id="GO:0005524">
    <property type="term" value="F:ATP binding"/>
    <property type="evidence" value="ECO:0007669"/>
    <property type="project" value="UniProtKB-KW"/>
</dbReference>
<evidence type="ECO:0000256" key="7">
    <source>
        <dbReference type="ARBA" id="ARBA00022840"/>
    </source>
</evidence>
<dbReference type="PANTHER" id="PTHR41523:SF8">
    <property type="entry name" value="ETHYLENE RESPONSE SENSOR PROTEIN"/>
    <property type="match status" value="1"/>
</dbReference>
<keyword evidence="7" id="KW-0067">ATP-binding</keyword>
<dbReference type="BioCyc" id="RPAL652103:RPDX1_RS23315-MONOMER"/>
<dbReference type="EMBL" id="CP002418">
    <property type="protein sequence ID" value="ADU46264.1"/>
    <property type="molecule type" value="Genomic_DNA"/>
</dbReference>
<dbReference type="InterPro" id="IPR011102">
    <property type="entry name" value="Sig_transdc_His_kinase_HWE"/>
</dbReference>
<dbReference type="Pfam" id="PF07536">
    <property type="entry name" value="HWE_HK"/>
    <property type="match status" value="1"/>
</dbReference>
<sequence>MNMEDLYRLLRTSHVQAQGIVDTVADPMLVLDASLTVQSASRSFFETFKVDRYETIGQPLFELGNGQWDIPDLRRLLLEVIPKATAIINYEVEHDFPGLGPRTMLLTARTLVHPDNASHAMLLSIVDVTERYKRDAAKDILLGEIRHRMKNLFGVIQSIARRTAVDGRSAAQFRDDFLGRFTALMEAEELAFSKQDETALISLFDRVLAPYRSSPAAIAIEPGPAVELASRTLVSLSLIIHELATNAVKYGALAAGRGQVRVSWRIDPATDELRLEWIETGGPAVTPPETTGYGTELIRAVAGYSLGGRAELDYAVDGLKAEIAIPLRSAPLPS</sequence>
<dbReference type="SUPFAM" id="SSF55874">
    <property type="entry name" value="ATPase domain of HSP90 chaperone/DNA topoisomerase II/histidine kinase"/>
    <property type="match status" value="1"/>
</dbReference>
<dbReference type="EC" id="2.7.13.3" evidence="2"/>
<dbReference type="GO" id="GO:0004673">
    <property type="term" value="F:protein histidine kinase activity"/>
    <property type="evidence" value="ECO:0007669"/>
    <property type="project" value="UniProtKB-EC"/>
</dbReference>
<evidence type="ECO:0000256" key="1">
    <source>
        <dbReference type="ARBA" id="ARBA00000085"/>
    </source>
</evidence>
<evidence type="ECO:0000256" key="5">
    <source>
        <dbReference type="ARBA" id="ARBA00022741"/>
    </source>
</evidence>